<dbReference type="SUPFAM" id="SSF74731">
    <property type="entry name" value="Ribosomal protein L20"/>
    <property type="match status" value="1"/>
</dbReference>
<comment type="similarity">
    <text evidence="1 7 8">Belongs to the bacterial ribosomal protein bL20 family.</text>
</comment>
<dbReference type="GO" id="GO:1990904">
    <property type="term" value="C:ribonucleoprotein complex"/>
    <property type="evidence" value="ECO:0007669"/>
    <property type="project" value="UniProtKB-KW"/>
</dbReference>
<dbReference type="GO" id="GO:0019843">
    <property type="term" value="F:rRNA binding"/>
    <property type="evidence" value="ECO:0007669"/>
    <property type="project" value="UniProtKB-UniRule"/>
</dbReference>
<dbReference type="GO" id="GO:0000027">
    <property type="term" value="P:ribosomal large subunit assembly"/>
    <property type="evidence" value="ECO:0007669"/>
    <property type="project" value="UniProtKB-UniRule"/>
</dbReference>
<dbReference type="Proteomes" id="UP000305881">
    <property type="component" value="Chromosome"/>
</dbReference>
<dbReference type="Gene3D" id="1.10.1900.20">
    <property type="entry name" value="Ribosomal protein L20"/>
    <property type="match status" value="1"/>
</dbReference>
<dbReference type="HAMAP" id="MF_00382">
    <property type="entry name" value="Ribosomal_bL20"/>
    <property type="match status" value="1"/>
</dbReference>
<keyword evidence="5 7" id="KW-0687">Ribonucleoprotein</keyword>
<dbReference type="FunFam" id="1.10.1900.20:FF:000001">
    <property type="entry name" value="50S ribosomal protein L20"/>
    <property type="match status" value="1"/>
</dbReference>
<evidence type="ECO:0000256" key="2">
    <source>
        <dbReference type="ARBA" id="ARBA00022730"/>
    </source>
</evidence>
<dbReference type="Pfam" id="PF00453">
    <property type="entry name" value="Ribosomal_L20"/>
    <property type="match status" value="1"/>
</dbReference>
<evidence type="ECO:0000256" key="6">
    <source>
        <dbReference type="ARBA" id="ARBA00035172"/>
    </source>
</evidence>
<dbReference type="InterPro" id="IPR049946">
    <property type="entry name" value="RIBOSOMAL_L20_CS"/>
</dbReference>
<dbReference type="OrthoDB" id="9808966at2"/>
<comment type="function">
    <text evidence="7 8">Binds directly to 23S ribosomal RNA and is necessary for the in vitro assembly process of the 50S ribosomal subunit. It is not involved in the protein synthesizing functions of that subunit.</text>
</comment>
<dbReference type="RefSeq" id="WP_017840104.1">
    <property type="nucleotide sequence ID" value="NZ_CP035467.1"/>
</dbReference>
<dbReference type="GO" id="GO:0003735">
    <property type="term" value="F:structural constituent of ribosome"/>
    <property type="evidence" value="ECO:0007669"/>
    <property type="project" value="InterPro"/>
</dbReference>
<evidence type="ECO:0000256" key="8">
    <source>
        <dbReference type="RuleBase" id="RU000560"/>
    </source>
</evidence>
<dbReference type="EMBL" id="CP035467">
    <property type="protein sequence ID" value="QCW82090.1"/>
    <property type="molecule type" value="Genomic_DNA"/>
</dbReference>
<gene>
    <name evidence="7" type="primary">rplT</name>
    <name evidence="9" type="ORF">EQU24_07395</name>
</gene>
<evidence type="ECO:0000256" key="5">
    <source>
        <dbReference type="ARBA" id="ARBA00023274"/>
    </source>
</evidence>
<keyword evidence="10" id="KW-1185">Reference proteome</keyword>
<dbReference type="CDD" id="cd07026">
    <property type="entry name" value="Ribosomal_L20"/>
    <property type="match status" value="1"/>
</dbReference>
<evidence type="ECO:0000313" key="10">
    <source>
        <dbReference type="Proteomes" id="UP000305881"/>
    </source>
</evidence>
<keyword evidence="4 7" id="KW-0689">Ribosomal protein</keyword>
<protein>
    <recommendedName>
        <fullName evidence="6 7">Large ribosomal subunit protein bL20</fullName>
    </recommendedName>
</protein>
<dbReference type="Gene3D" id="6.10.160.10">
    <property type="match status" value="1"/>
</dbReference>
<dbReference type="PROSITE" id="PS00937">
    <property type="entry name" value="RIBOSOMAL_L20"/>
    <property type="match status" value="1"/>
</dbReference>
<dbReference type="InterPro" id="IPR005813">
    <property type="entry name" value="Ribosomal_bL20"/>
</dbReference>
<keyword evidence="2 7" id="KW-0699">rRNA-binding</keyword>
<dbReference type="PANTHER" id="PTHR10986">
    <property type="entry name" value="39S RIBOSOMAL PROTEIN L20"/>
    <property type="match status" value="1"/>
</dbReference>
<evidence type="ECO:0000256" key="7">
    <source>
        <dbReference type="HAMAP-Rule" id="MF_00382"/>
    </source>
</evidence>
<dbReference type="AlphaFoldDB" id="A0A4P9UNN6"/>
<reference evidence="10" key="1">
    <citation type="journal article" date="2019" name="J. Bacteriol.">
        <title>A Mutagenic Screen Identifies a TonB-Dependent Receptor Required for the Lanthanide Metal Switch in the Type I Methanotroph 'Methylotuvimicrobium buryatense' 5GB1C.</title>
        <authorList>
            <person name="Groom J.D."/>
            <person name="Ford S.M."/>
            <person name="Pesesky M.W."/>
            <person name="Lidstrom M.E."/>
        </authorList>
    </citation>
    <scope>NUCLEOTIDE SEQUENCE [LARGE SCALE GENOMIC DNA]</scope>
    <source>
        <strain evidence="10">5GB1C</strain>
    </source>
</reference>
<evidence type="ECO:0000313" key="9">
    <source>
        <dbReference type="EMBL" id="QCW82090.1"/>
    </source>
</evidence>
<name>A0A4P9UNN6_METBY</name>
<dbReference type="InterPro" id="IPR035566">
    <property type="entry name" value="Ribosomal_protein_bL20_C"/>
</dbReference>
<accession>A0A4P9UNN6</accession>
<evidence type="ECO:0000256" key="1">
    <source>
        <dbReference type="ARBA" id="ARBA00007698"/>
    </source>
</evidence>
<organism evidence="9 10">
    <name type="scientific">Methylotuvimicrobium buryatense</name>
    <name type="common">Methylomicrobium buryatense</name>
    <dbReference type="NCBI Taxonomy" id="95641"/>
    <lineage>
        <taxon>Bacteria</taxon>
        <taxon>Pseudomonadati</taxon>
        <taxon>Pseudomonadota</taxon>
        <taxon>Gammaproteobacteria</taxon>
        <taxon>Methylococcales</taxon>
        <taxon>Methylococcaceae</taxon>
        <taxon>Methylotuvimicrobium</taxon>
    </lineage>
</organism>
<sequence>MARVKRGVTARARHKKILKQAKGYYGARSRVYRVAKQAVIKAGQYAYRDRKQKKRQFRALWIVRINAAARLCGMSYSRFINGLNKANVAVDRKVLADLAVRDMEAFAELAKIAQANCSKP</sequence>
<dbReference type="STRING" id="675511.GCA_000341735_01546"/>
<evidence type="ECO:0000256" key="3">
    <source>
        <dbReference type="ARBA" id="ARBA00022884"/>
    </source>
</evidence>
<dbReference type="PRINTS" id="PR00062">
    <property type="entry name" value="RIBOSOMALL20"/>
</dbReference>
<evidence type="ECO:0000256" key="4">
    <source>
        <dbReference type="ARBA" id="ARBA00022980"/>
    </source>
</evidence>
<proteinExistence type="inferred from homology"/>
<dbReference type="KEGG" id="mbur:EQU24_07395"/>
<keyword evidence="3 7" id="KW-0694">RNA-binding</keyword>
<dbReference type="GO" id="GO:0005840">
    <property type="term" value="C:ribosome"/>
    <property type="evidence" value="ECO:0007669"/>
    <property type="project" value="UniProtKB-KW"/>
</dbReference>
<dbReference type="NCBIfam" id="TIGR01032">
    <property type="entry name" value="rplT_bact"/>
    <property type="match status" value="1"/>
</dbReference>
<dbReference type="GO" id="GO:0006412">
    <property type="term" value="P:translation"/>
    <property type="evidence" value="ECO:0007669"/>
    <property type="project" value="InterPro"/>
</dbReference>